<reference evidence="7" key="1">
    <citation type="submission" date="2016-05" db="EMBL/GenBank/DDBJ databases">
        <title>Comparative genomics of biotechnologically important yeasts.</title>
        <authorList>
            <consortium name="DOE Joint Genome Institute"/>
            <person name="Riley R."/>
            <person name="Haridas S."/>
            <person name="Wolfe K.H."/>
            <person name="Lopes M.R."/>
            <person name="Hittinger C.T."/>
            <person name="Goker M."/>
            <person name="Salamov A."/>
            <person name="Wisecaver J."/>
            <person name="Long T.M."/>
            <person name="Aerts A.L."/>
            <person name="Barry K."/>
            <person name="Choi C."/>
            <person name="Clum A."/>
            <person name="Coughlan A.Y."/>
            <person name="Deshpande S."/>
            <person name="Douglass A.P."/>
            <person name="Hanson S.J."/>
            <person name="Klenk H.-P."/>
            <person name="Labutti K."/>
            <person name="Lapidus A."/>
            <person name="Lindquist E."/>
            <person name="Lipzen A."/>
            <person name="Meier-Kolthoff J.P."/>
            <person name="Ohm R.A."/>
            <person name="Otillar R.P."/>
            <person name="Pangilinan J."/>
            <person name="Peng Y."/>
            <person name="Rokas A."/>
            <person name="Rosa C.A."/>
            <person name="Scheuner C."/>
            <person name="Sibirny A.A."/>
            <person name="Slot J.C."/>
            <person name="Stielow J.B."/>
            <person name="Sun H."/>
            <person name="Kurtzman C.P."/>
            <person name="Blackwell M."/>
            <person name="Grigoriev I.V."/>
            <person name="Jeffries T.W."/>
        </authorList>
    </citation>
    <scope>NUCLEOTIDE SEQUENCE [LARGE SCALE GENOMIC DNA]</scope>
    <source>
        <strain evidence="7">DSM 1968</strain>
    </source>
</reference>
<comment type="subcellular location">
    <subcellularLocation>
        <location evidence="4">Mitochondrion</location>
    </subcellularLocation>
</comment>
<evidence type="ECO:0000256" key="3">
    <source>
        <dbReference type="PIRSR" id="PIRSR617453-50"/>
    </source>
</evidence>
<feature type="domain" description="Lipoyl-binding" evidence="5">
    <location>
        <begin position="97"/>
        <end position="179"/>
    </location>
</feature>
<dbReference type="SUPFAM" id="SSF51230">
    <property type="entry name" value="Single hybrid motif"/>
    <property type="match status" value="1"/>
</dbReference>
<dbReference type="InterPro" id="IPR033753">
    <property type="entry name" value="GCV_H/Fam206"/>
</dbReference>
<feature type="modified residue" description="N6-lipoyllysine" evidence="3">
    <location>
        <position position="138"/>
    </location>
</feature>
<dbReference type="HAMAP" id="MF_00272">
    <property type="entry name" value="GcvH"/>
    <property type="match status" value="1"/>
</dbReference>
<dbReference type="GeneID" id="30966134"/>
<dbReference type="PANTHER" id="PTHR11715:SF3">
    <property type="entry name" value="GLYCINE CLEAVAGE SYSTEM H PROTEIN-RELATED"/>
    <property type="match status" value="1"/>
</dbReference>
<comment type="subunit">
    <text evidence="4">The glycine cleavage system is composed of four proteins: P, T, L and H.</text>
</comment>
<evidence type="ECO:0000256" key="1">
    <source>
        <dbReference type="ARBA" id="ARBA00009249"/>
    </source>
</evidence>
<dbReference type="CDD" id="cd06848">
    <property type="entry name" value="GCS_H"/>
    <property type="match status" value="1"/>
</dbReference>
<keyword evidence="2 3" id="KW-0450">Lipoyl</keyword>
<dbReference type="EMBL" id="KV454475">
    <property type="protein sequence ID" value="ODV64328.1"/>
    <property type="molecule type" value="Genomic_DNA"/>
</dbReference>
<dbReference type="NCBIfam" id="TIGR00527">
    <property type="entry name" value="gcvH"/>
    <property type="match status" value="1"/>
</dbReference>
<dbReference type="GO" id="GO:0019464">
    <property type="term" value="P:glycine decarboxylation via glycine cleavage system"/>
    <property type="evidence" value="ECO:0007669"/>
    <property type="project" value="UniProtKB-UniRule"/>
</dbReference>
<dbReference type="InterPro" id="IPR002930">
    <property type="entry name" value="GCV_H"/>
</dbReference>
<proteinExistence type="inferred from homology"/>
<comment type="function">
    <text evidence="4">The H protein shuttles the methylamine group of glycine from the P protein to the T protein.</text>
</comment>
<dbReference type="GO" id="GO:0005739">
    <property type="term" value="C:mitochondrion"/>
    <property type="evidence" value="ECO:0007669"/>
    <property type="project" value="UniProtKB-SubCell"/>
</dbReference>
<keyword evidence="4" id="KW-0496">Mitochondrion</keyword>
<dbReference type="Gene3D" id="2.40.50.100">
    <property type="match status" value="1"/>
</dbReference>
<dbReference type="GO" id="GO:0009249">
    <property type="term" value="P:protein lipoylation"/>
    <property type="evidence" value="ECO:0007669"/>
    <property type="project" value="TreeGrafter"/>
</dbReference>
<evidence type="ECO:0000313" key="7">
    <source>
        <dbReference type="Proteomes" id="UP000095038"/>
    </source>
</evidence>
<dbReference type="AlphaFoldDB" id="A0A1D2VRW6"/>
<evidence type="ECO:0000256" key="4">
    <source>
        <dbReference type="RuleBase" id="RU364055"/>
    </source>
</evidence>
<gene>
    <name evidence="6" type="ORF">ASCRUDRAFT_73969</name>
</gene>
<dbReference type="STRING" id="1344418.A0A1D2VRW6"/>
<dbReference type="GO" id="GO:0005960">
    <property type="term" value="C:glycine cleavage complex"/>
    <property type="evidence" value="ECO:0007669"/>
    <property type="project" value="UniProtKB-UniRule"/>
</dbReference>
<keyword evidence="4" id="KW-0809">Transit peptide</keyword>
<dbReference type="NCBIfam" id="NF002270">
    <property type="entry name" value="PRK01202.1"/>
    <property type="match status" value="1"/>
</dbReference>
<comment type="cofactor">
    <cofactor evidence="4">
        <name>(R)-lipoate</name>
        <dbReference type="ChEBI" id="CHEBI:83088"/>
    </cofactor>
    <text evidence="4">Binds 1 lipoyl cofactor covalently.</text>
</comment>
<dbReference type="PROSITE" id="PS50968">
    <property type="entry name" value="BIOTINYL_LIPOYL"/>
    <property type="match status" value="1"/>
</dbReference>
<comment type="similarity">
    <text evidence="1 4">Belongs to the GcvH family.</text>
</comment>
<dbReference type="InterPro" id="IPR000089">
    <property type="entry name" value="Biotin_lipoyl"/>
</dbReference>
<dbReference type="Proteomes" id="UP000095038">
    <property type="component" value="Unassembled WGS sequence"/>
</dbReference>
<evidence type="ECO:0000256" key="2">
    <source>
        <dbReference type="ARBA" id="ARBA00022823"/>
    </source>
</evidence>
<dbReference type="OrthoDB" id="10264154at2759"/>
<accession>A0A1D2VRW6</accession>
<dbReference type="Pfam" id="PF01597">
    <property type="entry name" value="GCV_H"/>
    <property type="match status" value="1"/>
</dbReference>
<name>A0A1D2VRW6_9ASCO</name>
<evidence type="ECO:0000313" key="6">
    <source>
        <dbReference type="EMBL" id="ODV64328.1"/>
    </source>
</evidence>
<dbReference type="InParanoid" id="A0A1D2VRW6"/>
<dbReference type="InterPro" id="IPR011053">
    <property type="entry name" value="Single_hybrid_motif"/>
</dbReference>
<sequence length="207" mass="22837">MISSAVGRSIQRNTFSPLLKNQSFVKPSQFFLKSSINSNNFNNFNYNSFSISKRFNSSDSSLNVLNKSSLPFTYSDGPVTLRFTPEHEWVAFHPDGTSFIGITKHASHAVGDITFVELPSIDTDAVKGEVLGSVESVKSANDVYFPVNGNVVDVNSPLEDDPSPVSTDAMGDGWLVKVDLVDLEGTQKDTELMTEEAYKNFLENEEH</sequence>
<keyword evidence="7" id="KW-1185">Reference proteome</keyword>
<dbReference type="FunCoup" id="A0A1D2VRW6">
    <property type="interactions" value="902"/>
</dbReference>
<dbReference type="PANTHER" id="PTHR11715">
    <property type="entry name" value="GLYCINE CLEAVAGE SYSTEM H PROTEIN"/>
    <property type="match status" value="1"/>
</dbReference>
<protein>
    <recommendedName>
        <fullName evidence="4">Glycine cleavage system H protein</fullName>
    </recommendedName>
</protein>
<evidence type="ECO:0000259" key="5">
    <source>
        <dbReference type="PROSITE" id="PS50968"/>
    </source>
</evidence>
<organism evidence="6 7">
    <name type="scientific">Ascoidea rubescens DSM 1968</name>
    <dbReference type="NCBI Taxonomy" id="1344418"/>
    <lineage>
        <taxon>Eukaryota</taxon>
        <taxon>Fungi</taxon>
        <taxon>Dikarya</taxon>
        <taxon>Ascomycota</taxon>
        <taxon>Saccharomycotina</taxon>
        <taxon>Saccharomycetes</taxon>
        <taxon>Ascoideaceae</taxon>
        <taxon>Ascoidea</taxon>
    </lineage>
</organism>
<dbReference type="RefSeq" id="XP_020050635.1">
    <property type="nucleotide sequence ID" value="XM_020192498.1"/>
</dbReference>
<dbReference type="InterPro" id="IPR017453">
    <property type="entry name" value="GCV_H_sub"/>
</dbReference>